<accession>A0A7X9P2Y5</accession>
<evidence type="ECO:0000313" key="3">
    <source>
        <dbReference type="Proteomes" id="UP000576082"/>
    </source>
</evidence>
<dbReference type="EMBL" id="JABANE010000026">
    <property type="protein sequence ID" value="NME68591.1"/>
    <property type="molecule type" value="Genomic_DNA"/>
</dbReference>
<reference evidence="2 3" key="1">
    <citation type="submission" date="2020-04" db="EMBL/GenBank/DDBJ databases">
        <title>Flammeovirga sp. SR4, a novel species isolated from seawater.</title>
        <authorList>
            <person name="Wang X."/>
        </authorList>
    </citation>
    <scope>NUCLEOTIDE SEQUENCE [LARGE SCALE GENOMIC DNA]</scope>
    <source>
        <strain evidence="2 3">ATCC 23126</strain>
    </source>
</reference>
<keyword evidence="3" id="KW-1185">Reference proteome</keyword>
<keyword evidence="1" id="KW-1133">Transmembrane helix</keyword>
<evidence type="ECO:0000256" key="1">
    <source>
        <dbReference type="SAM" id="Phobius"/>
    </source>
</evidence>
<feature type="transmembrane region" description="Helical" evidence="1">
    <location>
        <begin position="21"/>
        <end position="41"/>
    </location>
</feature>
<proteinExistence type="predicted"/>
<dbReference type="AlphaFoldDB" id="A0A7X9P2Y5"/>
<feature type="transmembrane region" description="Helical" evidence="1">
    <location>
        <begin position="47"/>
        <end position="67"/>
    </location>
</feature>
<dbReference type="Proteomes" id="UP000576082">
    <property type="component" value="Unassembled WGS sequence"/>
</dbReference>
<keyword evidence="1" id="KW-0472">Membrane</keyword>
<keyword evidence="1" id="KW-0812">Transmembrane</keyword>
<gene>
    <name evidence="2" type="ORF">HHU12_11525</name>
</gene>
<protein>
    <submittedName>
        <fullName evidence="2">Uncharacterized protein</fullName>
    </submittedName>
</protein>
<sequence length="181" mass="21032">MKEYRINKQKISDYTKRNDNRVFKILLFTMLGMPILMYPSMGKSLEPFLIMSFSLLTTALIVGLIYLNNKKLTRLSAENLRILIDENTITRVIDLEHEPRMNFLHKYSYQQGKTNSGAFYTKIEFKNLKSVSNKNGDLWVHSIKSNSFNGHGILVIPQELENFMELEQLLRSTTNQMSISS</sequence>
<evidence type="ECO:0000313" key="2">
    <source>
        <dbReference type="EMBL" id="NME68591.1"/>
    </source>
</evidence>
<name>A0A7X9P2Y5_9BACT</name>
<dbReference type="RefSeq" id="WP_169656893.1">
    <property type="nucleotide sequence ID" value="NZ_JABANE010000026.1"/>
</dbReference>
<organism evidence="2 3">
    <name type="scientific">Flammeovirga aprica JL-4</name>
    <dbReference type="NCBI Taxonomy" id="694437"/>
    <lineage>
        <taxon>Bacteria</taxon>
        <taxon>Pseudomonadati</taxon>
        <taxon>Bacteroidota</taxon>
        <taxon>Cytophagia</taxon>
        <taxon>Cytophagales</taxon>
        <taxon>Flammeovirgaceae</taxon>
        <taxon>Flammeovirga</taxon>
    </lineage>
</organism>
<comment type="caution">
    <text evidence="2">The sequence shown here is derived from an EMBL/GenBank/DDBJ whole genome shotgun (WGS) entry which is preliminary data.</text>
</comment>